<evidence type="ECO:0000256" key="3">
    <source>
        <dbReference type="ARBA" id="ARBA00023004"/>
    </source>
</evidence>
<dbReference type="Pfam" id="PF00034">
    <property type="entry name" value="Cytochrom_C"/>
    <property type="match status" value="1"/>
</dbReference>
<dbReference type="SUPFAM" id="SSF48431">
    <property type="entry name" value="Lipovitellin-phosvitin complex, superhelical domain"/>
    <property type="match status" value="1"/>
</dbReference>
<proteinExistence type="predicted"/>
<keyword evidence="2 4" id="KW-0479">Metal-binding</keyword>
<evidence type="ECO:0000256" key="5">
    <source>
        <dbReference type="SAM" id="Phobius"/>
    </source>
</evidence>
<dbReference type="RefSeq" id="WP_162445762.1">
    <property type="nucleotide sequence ID" value="NZ_CP048222.1"/>
</dbReference>
<keyword evidence="1 4" id="KW-0349">Heme</keyword>
<dbReference type="NCBIfam" id="TIGR02604">
    <property type="entry name" value="Piru_Ver_Nterm"/>
    <property type="match status" value="1"/>
</dbReference>
<keyword evidence="5" id="KW-1133">Transmembrane helix</keyword>
<evidence type="ECO:0000256" key="2">
    <source>
        <dbReference type="ARBA" id="ARBA00022723"/>
    </source>
</evidence>
<dbReference type="KEGG" id="rhoz:GXP67_25600"/>
<dbReference type="InterPro" id="IPR055557">
    <property type="entry name" value="DUF7133"/>
</dbReference>
<dbReference type="GO" id="GO:0009055">
    <property type="term" value="F:electron transfer activity"/>
    <property type="evidence" value="ECO:0007669"/>
    <property type="project" value="InterPro"/>
</dbReference>
<dbReference type="AlphaFoldDB" id="A0A6C0GP01"/>
<dbReference type="SUPFAM" id="SSF48371">
    <property type="entry name" value="ARM repeat"/>
    <property type="match status" value="1"/>
</dbReference>
<dbReference type="PANTHER" id="PTHR33546">
    <property type="entry name" value="LARGE, MULTIFUNCTIONAL SECRETED PROTEIN-RELATED"/>
    <property type="match status" value="1"/>
</dbReference>
<dbReference type="InterPro" id="IPR011041">
    <property type="entry name" value="Quinoprot_gluc/sorb_DH_b-prop"/>
</dbReference>
<dbReference type="PANTHER" id="PTHR33546:SF1">
    <property type="entry name" value="LARGE, MULTIFUNCTIONAL SECRETED PROTEIN"/>
    <property type="match status" value="1"/>
</dbReference>
<dbReference type="Gene3D" id="1.10.760.10">
    <property type="entry name" value="Cytochrome c-like domain"/>
    <property type="match status" value="1"/>
</dbReference>
<feature type="domain" description="Cytochrome c" evidence="6">
    <location>
        <begin position="901"/>
        <end position="1035"/>
    </location>
</feature>
<dbReference type="GO" id="GO:0020037">
    <property type="term" value="F:heme binding"/>
    <property type="evidence" value="ECO:0007669"/>
    <property type="project" value="InterPro"/>
</dbReference>
<dbReference type="Pfam" id="PF23500">
    <property type="entry name" value="DUF7133"/>
    <property type="match status" value="1"/>
</dbReference>
<dbReference type="SUPFAM" id="SSF46626">
    <property type="entry name" value="Cytochrome c"/>
    <property type="match status" value="1"/>
</dbReference>
<evidence type="ECO:0000256" key="4">
    <source>
        <dbReference type="PROSITE-ProRule" id="PRU00433"/>
    </source>
</evidence>
<organism evidence="7 8">
    <name type="scientific">Rhodocytophaga rosea</name>
    <dbReference type="NCBI Taxonomy" id="2704465"/>
    <lineage>
        <taxon>Bacteria</taxon>
        <taxon>Pseudomonadati</taxon>
        <taxon>Bacteroidota</taxon>
        <taxon>Cytophagia</taxon>
        <taxon>Cytophagales</taxon>
        <taxon>Rhodocytophagaceae</taxon>
        <taxon>Rhodocytophaga</taxon>
    </lineage>
</organism>
<dbReference type="SUPFAM" id="SSF50952">
    <property type="entry name" value="Soluble quinoprotein glucose dehydrogenase"/>
    <property type="match status" value="1"/>
</dbReference>
<sequence>MNLKKIFTNKQAGIRGSILLMGALVVGSTVAWKKPFKDKFNSQPYRKEVYLNLPEDDKHDPKYAVAGLKTAEGLETTLFAAEPTLVNPTNIDVDAKGRVWVCEAYNYRTKLNPKNQVKPEGDRILILEDTNGDGQSDNSKVYYQGTDINAALGVWVMGNKVIVSCSPNIFIFTDTNGDDKPDNKEVFFTGIGGEQHDHAVHAMVFGPDGKLYFNFGNAGDQIQDGKGNPVKDKDGNEVNGKGKPYRQGMVFRCNPDGSEFEVLGHNFRNNYEVAVDSYGTLWQSDNDDDGNKGVRINYVMEFGNYGYHDEMTGAAWQASRTNMETEIPKKHWHLNDPGVVPNLLQTGAGSPTGMIVYEGRLLPKIYWDQMIHSDAGPNVVRSYPVTKNGAGYEATIVNVLEGRDQWFRPSDVCVAPDGSLIISDWYDPGVGGHQAGDQDRGRIFRVAPPQTPYKVPAMDLSTAAGAIEALKSPNLSTRYLAWEKLHGMGKKAEKELLKLWASDNDRFRARALWLLAKIPGREKKYIDIALKDINPDIRITGLRIARQSKMDVMSYIKQLSKDLDPQVRREVLIALRHNPSPEAPVIWTELATKYDGKDRWYLEALGIAADKQWDKFFATWWQKTGESGLKNQANRDIVWRSRSKEAIPLLASLASDPTTSPAERPRYFRAFDFQEDASKQDVLLSMLKGSSPSQAQINLLALRHIDPAKVESSPEVKTELGKALVTVEGTQEYLDLVSRFSLKEQNPKLLKMAVDKSNSGNLGVDAARLLLRQGGASLITETFNSPDEKTITSLLTALGRINSKESMDFIESIVLDSKRPLALRKEAVQALGRGWSGEERLLGVVKSGNFPDELKPAAASTLMSAYRKDIREGAAQVLDIQMAASNNKKLPPLNQLIAMKGDVTTGKTVFTRTCSTCHQVNGEGIDFGPKLSEIGSKLSKEAQYFSILQPDAGISFGYEGYVLKLKDGSSITGIIASQTEDEVDIRMPGGTGNRLSRKDIVSMQKMETSLMPSGLHQTMSEQELVDLVEYLASLKKSS</sequence>
<evidence type="ECO:0000256" key="1">
    <source>
        <dbReference type="ARBA" id="ARBA00022617"/>
    </source>
</evidence>
<reference evidence="7 8" key="1">
    <citation type="submission" date="2020-01" db="EMBL/GenBank/DDBJ databases">
        <authorList>
            <person name="Kim M.K."/>
        </authorList>
    </citation>
    <scope>NUCLEOTIDE SEQUENCE [LARGE SCALE GENOMIC DNA]</scope>
    <source>
        <strain evidence="7 8">172606-1</strain>
    </source>
</reference>
<dbReference type="InterPro" id="IPR013428">
    <property type="entry name" value="Membrane-bound_put_N"/>
</dbReference>
<dbReference type="PROSITE" id="PS51007">
    <property type="entry name" value="CYTC"/>
    <property type="match status" value="1"/>
</dbReference>
<evidence type="ECO:0000259" key="6">
    <source>
        <dbReference type="PROSITE" id="PS51007"/>
    </source>
</evidence>
<protein>
    <submittedName>
        <fullName evidence="7">C-type cytochrome</fullName>
    </submittedName>
</protein>
<dbReference type="InterPro" id="IPR011989">
    <property type="entry name" value="ARM-like"/>
</dbReference>
<keyword evidence="5" id="KW-0812">Transmembrane</keyword>
<dbReference type="InterPro" id="IPR016024">
    <property type="entry name" value="ARM-type_fold"/>
</dbReference>
<dbReference type="EMBL" id="CP048222">
    <property type="protein sequence ID" value="QHT69778.1"/>
    <property type="molecule type" value="Genomic_DNA"/>
</dbReference>
<gene>
    <name evidence="7" type="ORF">GXP67_25600</name>
</gene>
<keyword evidence="8" id="KW-1185">Reference proteome</keyword>
<dbReference type="InterPro" id="IPR011042">
    <property type="entry name" value="6-blade_b-propeller_TolB-like"/>
</dbReference>
<dbReference type="InterPro" id="IPR009056">
    <property type="entry name" value="Cyt_c-like_dom"/>
</dbReference>
<keyword evidence="5" id="KW-0472">Membrane</keyword>
<dbReference type="InterPro" id="IPR011030">
    <property type="entry name" value="Lipovitellin_superhlx_dom"/>
</dbReference>
<feature type="transmembrane region" description="Helical" evidence="5">
    <location>
        <begin position="12"/>
        <end position="32"/>
    </location>
</feature>
<dbReference type="Gene3D" id="1.25.10.20">
    <property type="entry name" value="Vitellinogen, superhelical"/>
    <property type="match status" value="1"/>
</dbReference>
<name>A0A6C0GP01_9BACT</name>
<dbReference type="InterPro" id="IPR036909">
    <property type="entry name" value="Cyt_c-like_dom_sf"/>
</dbReference>
<dbReference type="NCBIfam" id="TIGR02603">
    <property type="entry name" value="CxxCH_TIGR02603"/>
    <property type="match status" value="1"/>
</dbReference>
<dbReference type="GO" id="GO:0046872">
    <property type="term" value="F:metal ion binding"/>
    <property type="evidence" value="ECO:0007669"/>
    <property type="project" value="UniProtKB-KW"/>
</dbReference>
<keyword evidence="3 4" id="KW-0408">Iron</keyword>
<accession>A0A6C0GP01</accession>
<dbReference type="Gene3D" id="2.120.10.30">
    <property type="entry name" value="TolB, C-terminal domain"/>
    <property type="match status" value="1"/>
</dbReference>
<dbReference type="InterPro" id="IPR013427">
    <property type="entry name" value="Haem-bd_dom_put"/>
</dbReference>
<evidence type="ECO:0000313" key="8">
    <source>
        <dbReference type="Proteomes" id="UP000480178"/>
    </source>
</evidence>
<evidence type="ECO:0000313" key="7">
    <source>
        <dbReference type="EMBL" id="QHT69778.1"/>
    </source>
</evidence>
<dbReference type="Gene3D" id="1.25.10.10">
    <property type="entry name" value="Leucine-rich Repeat Variant"/>
    <property type="match status" value="1"/>
</dbReference>
<dbReference type="Proteomes" id="UP000480178">
    <property type="component" value="Chromosome"/>
</dbReference>